<comment type="caution">
    <text evidence="1">The sequence shown here is derived from an EMBL/GenBank/DDBJ whole genome shotgun (WGS) entry which is preliminary data.</text>
</comment>
<reference evidence="2" key="1">
    <citation type="journal article" date="2019" name="Int. J. Syst. Evol. Microbiol.">
        <title>The Global Catalogue of Microorganisms (GCM) 10K type strain sequencing project: providing services to taxonomists for standard genome sequencing and annotation.</title>
        <authorList>
            <consortium name="The Broad Institute Genomics Platform"/>
            <consortium name="The Broad Institute Genome Sequencing Center for Infectious Disease"/>
            <person name="Wu L."/>
            <person name="Ma J."/>
        </authorList>
    </citation>
    <scope>NUCLEOTIDE SEQUENCE [LARGE SCALE GENOMIC DNA]</scope>
    <source>
        <strain evidence="2">JCM 30846</strain>
    </source>
</reference>
<dbReference type="Proteomes" id="UP001499884">
    <property type="component" value="Unassembled WGS sequence"/>
</dbReference>
<keyword evidence="2" id="KW-1185">Reference proteome</keyword>
<name>A0ABP7EXQ4_9ACTN</name>
<proteinExistence type="predicted"/>
<accession>A0ABP7EXQ4</accession>
<sequence length="106" mass="11452">MSETEPRPSQRGHIPPVRRKVAFTALRSPRSTVIAPLALTEGTLKAYAWGAGRGVGGRVCGWCAGRARAVRRAGSDRWACRLYGPRPRAGRARAGRRRAVSPYVAG</sequence>
<gene>
    <name evidence="1" type="ORF">GCM10023082_25500</name>
</gene>
<dbReference type="EMBL" id="BAABEP010000013">
    <property type="protein sequence ID" value="GAA3726413.1"/>
    <property type="molecule type" value="Genomic_DNA"/>
</dbReference>
<protein>
    <submittedName>
        <fullName evidence="1">Uncharacterized protein</fullName>
    </submittedName>
</protein>
<evidence type="ECO:0000313" key="1">
    <source>
        <dbReference type="EMBL" id="GAA3726413.1"/>
    </source>
</evidence>
<evidence type="ECO:0000313" key="2">
    <source>
        <dbReference type="Proteomes" id="UP001499884"/>
    </source>
</evidence>
<organism evidence="1 2">
    <name type="scientific">Streptomyces tremellae</name>
    <dbReference type="NCBI Taxonomy" id="1124239"/>
    <lineage>
        <taxon>Bacteria</taxon>
        <taxon>Bacillati</taxon>
        <taxon>Actinomycetota</taxon>
        <taxon>Actinomycetes</taxon>
        <taxon>Kitasatosporales</taxon>
        <taxon>Streptomycetaceae</taxon>
        <taxon>Streptomyces</taxon>
    </lineage>
</organism>